<keyword evidence="3" id="KW-0472">Membrane</keyword>
<feature type="transmembrane region" description="Helical" evidence="3">
    <location>
        <begin position="154"/>
        <end position="177"/>
    </location>
</feature>
<proteinExistence type="predicted"/>
<comment type="caution">
    <text evidence="5">The sequence shown here is derived from an EMBL/GenBank/DDBJ whole genome shotgun (WGS) entry which is preliminary data.</text>
</comment>
<evidence type="ECO:0000313" key="6">
    <source>
        <dbReference type="Proteomes" id="UP000054937"/>
    </source>
</evidence>
<protein>
    <submittedName>
        <fullName evidence="5">Major facilitator superfamily domain, general substrate transporter</fullName>
    </submittedName>
</protein>
<dbReference type="InterPro" id="IPR036259">
    <property type="entry name" value="MFS_trans_sf"/>
</dbReference>
<evidence type="ECO:0000313" key="5">
    <source>
        <dbReference type="EMBL" id="KRW98775.1"/>
    </source>
</evidence>
<dbReference type="SUPFAM" id="SSF47473">
    <property type="entry name" value="EF-hand"/>
    <property type="match status" value="1"/>
</dbReference>
<dbReference type="PROSITE" id="PS00018">
    <property type="entry name" value="EF_HAND_1"/>
    <property type="match status" value="1"/>
</dbReference>
<feature type="transmembrane region" description="Helical" evidence="3">
    <location>
        <begin position="69"/>
        <end position="88"/>
    </location>
</feature>
<dbReference type="EMBL" id="LDAU01000231">
    <property type="protein sequence ID" value="KRW98775.1"/>
    <property type="molecule type" value="Genomic_DNA"/>
</dbReference>
<keyword evidence="6" id="KW-1185">Reference proteome</keyword>
<feature type="transmembrane region" description="Helical" evidence="3">
    <location>
        <begin position="189"/>
        <end position="210"/>
    </location>
</feature>
<evidence type="ECO:0000256" key="3">
    <source>
        <dbReference type="SAM" id="Phobius"/>
    </source>
</evidence>
<dbReference type="InterPro" id="IPR002048">
    <property type="entry name" value="EF_hand_dom"/>
</dbReference>
<evidence type="ECO:0000256" key="1">
    <source>
        <dbReference type="ARBA" id="ARBA00022837"/>
    </source>
</evidence>
<feature type="region of interest" description="Disordered" evidence="2">
    <location>
        <begin position="328"/>
        <end position="380"/>
    </location>
</feature>
<feature type="transmembrane region" description="Helical" evidence="3">
    <location>
        <begin position="32"/>
        <end position="57"/>
    </location>
</feature>
<dbReference type="Proteomes" id="UP000054937">
    <property type="component" value="Unassembled WGS sequence"/>
</dbReference>
<feature type="domain" description="EF-hand" evidence="4">
    <location>
        <begin position="246"/>
        <end position="281"/>
    </location>
</feature>
<keyword evidence="3" id="KW-1133">Transmembrane helix</keyword>
<accession>A0A0V0Q9M9</accession>
<feature type="compositionally biased region" description="Basic and acidic residues" evidence="2">
    <location>
        <begin position="365"/>
        <end position="380"/>
    </location>
</feature>
<evidence type="ECO:0000259" key="4">
    <source>
        <dbReference type="PROSITE" id="PS50222"/>
    </source>
</evidence>
<keyword evidence="3" id="KW-0812">Transmembrane</keyword>
<name>A0A0V0Q9M9_PSEPJ</name>
<dbReference type="InterPro" id="IPR018247">
    <property type="entry name" value="EF_Hand_1_Ca_BS"/>
</dbReference>
<dbReference type="InterPro" id="IPR011992">
    <property type="entry name" value="EF-hand-dom_pair"/>
</dbReference>
<sequence length="380" mass="42527">MVQKPDSCRSEDCCYDLSKSEPEKIEGSKTSLALFIVLPLIIGIILCIITAKLFVYLGKKGMKYSRAKMLFVQSFIAITWFGLTSWGVQSYVNPCTDFDLWLNGDLGVSFKSVIIGMMANVVFGFIDNAGLFFGGCYLDEVFALLPGSSDANVAAGYGNTFSDFLGAFLGTFVGLILKDATGVEEGPLWANAIGIIVGCLLGILVPKLILSNSSTKGLNKTSARQVLLGAMEIDELEAIIDGKKTLFDFRVERTFKKLDNDNSGKLEIQELKDYMMDAMGDDFDEKQFENELKEVFLINKNGETHEQEVDFKEFEQIYKKMAIDTLAHRKKQKQEEEELENQKQKQNLGHKQVAPENLDSEIQNESEKKLTPMDQEKKID</sequence>
<evidence type="ECO:0000256" key="2">
    <source>
        <dbReference type="SAM" id="MobiDB-lite"/>
    </source>
</evidence>
<dbReference type="InParanoid" id="A0A0V0Q9M9"/>
<dbReference type="GO" id="GO:0005509">
    <property type="term" value="F:calcium ion binding"/>
    <property type="evidence" value="ECO:0007669"/>
    <property type="project" value="InterPro"/>
</dbReference>
<keyword evidence="1" id="KW-0106">Calcium</keyword>
<dbReference type="PROSITE" id="PS50222">
    <property type="entry name" value="EF_HAND_2"/>
    <property type="match status" value="1"/>
</dbReference>
<reference evidence="5 6" key="1">
    <citation type="journal article" date="2015" name="Sci. Rep.">
        <title>Genome of the facultative scuticociliatosis pathogen Pseudocohnilembus persalinus provides insight into its virulence through horizontal gene transfer.</title>
        <authorList>
            <person name="Xiong J."/>
            <person name="Wang G."/>
            <person name="Cheng J."/>
            <person name="Tian M."/>
            <person name="Pan X."/>
            <person name="Warren A."/>
            <person name="Jiang C."/>
            <person name="Yuan D."/>
            <person name="Miao W."/>
        </authorList>
    </citation>
    <scope>NUCLEOTIDE SEQUENCE [LARGE SCALE GENOMIC DNA]</scope>
    <source>
        <strain evidence="5">36N120E</strain>
    </source>
</reference>
<gene>
    <name evidence="5" type="ORF">PPERSA_03910</name>
</gene>
<dbReference type="SUPFAM" id="SSF103473">
    <property type="entry name" value="MFS general substrate transporter"/>
    <property type="match status" value="1"/>
</dbReference>
<dbReference type="AlphaFoldDB" id="A0A0V0Q9M9"/>
<organism evidence="5 6">
    <name type="scientific">Pseudocohnilembus persalinus</name>
    <name type="common">Ciliate</name>
    <dbReference type="NCBI Taxonomy" id="266149"/>
    <lineage>
        <taxon>Eukaryota</taxon>
        <taxon>Sar</taxon>
        <taxon>Alveolata</taxon>
        <taxon>Ciliophora</taxon>
        <taxon>Intramacronucleata</taxon>
        <taxon>Oligohymenophorea</taxon>
        <taxon>Scuticociliatia</taxon>
        <taxon>Philasterida</taxon>
        <taxon>Pseudocohnilembidae</taxon>
        <taxon>Pseudocohnilembus</taxon>
    </lineage>
</organism>
<dbReference type="Gene3D" id="1.10.238.10">
    <property type="entry name" value="EF-hand"/>
    <property type="match status" value="1"/>
</dbReference>
<feature type="transmembrane region" description="Helical" evidence="3">
    <location>
        <begin position="108"/>
        <end position="133"/>
    </location>
</feature>